<comment type="caution">
    <text evidence="2">The sequence shown here is derived from an EMBL/GenBank/DDBJ whole genome shotgun (WGS) entry which is preliminary data.</text>
</comment>
<dbReference type="EMBL" id="JAGINP010000049">
    <property type="protein sequence ID" value="MBP2297262.1"/>
    <property type="molecule type" value="Genomic_DNA"/>
</dbReference>
<organism evidence="2 3">
    <name type="scientific">Azospirillum rugosum</name>
    <dbReference type="NCBI Taxonomy" id="416170"/>
    <lineage>
        <taxon>Bacteria</taxon>
        <taxon>Pseudomonadati</taxon>
        <taxon>Pseudomonadota</taxon>
        <taxon>Alphaproteobacteria</taxon>
        <taxon>Rhodospirillales</taxon>
        <taxon>Azospirillaceae</taxon>
        <taxon>Azospirillum</taxon>
    </lineage>
</organism>
<accession>A0ABS4SZ69</accession>
<name>A0ABS4SZ69_9PROT</name>
<proteinExistence type="predicted"/>
<dbReference type="RefSeq" id="WP_209773948.1">
    <property type="nucleotide sequence ID" value="NZ_JAGINP010000049.1"/>
</dbReference>
<reference evidence="2 3" key="1">
    <citation type="submission" date="2021-03" db="EMBL/GenBank/DDBJ databases">
        <title>Genomic Encyclopedia of Type Strains, Phase III (KMG-III): the genomes of soil and plant-associated and newly described type strains.</title>
        <authorList>
            <person name="Whitman W."/>
        </authorList>
    </citation>
    <scope>NUCLEOTIDE SEQUENCE [LARGE SCALE GENOMIC DNA]</scope>
    <source>
        <strain evidence="2 3">IMMIB AFH-6</strain>
    </source>
</reference>
<evidence type="ECO:0000313" key="3">
    <source>
        <dbReference type="Proteomes" id="UP000781958"/>
    </source>
</evidence>
<sequence>MLLTKDTAVAQPFHPGPSGRRHPLDNSLIRLADALSEGAAWNDISVIAPVSGARKAVLSISWWTGRKTRPASLETRLLIADVDWETIQTVALDAAWLMGAWNVVRYDHPPRRVGGASSRVAPTFEEATHHVAGLTGAPGPLETNDNAVDLAEAAGRTGWSEWAWLPQWRGPALRGLGQAPDLTVAPDRRRSTPLPAFTWPPRLVHTLHRADITLGTSRLGPNAVVRIGKALYGDHANWRTGLAAGLGVPLHTLEHWLTEGEHLMPAPVASLLLAAEPLSARLAMAEQPRGALIAQRMVALASGTEQ</sequence>
<dbReference type="Proteomes" id="UP000781958">
    <property type="component" value="Unassembled WGS sequence"/>
</dbReference>
<evidence type="ECO:0000256" key="1">
    <source>
        <dbReference type="SAM" id="MobiDB-lite"/>
    </source>
</evidence>
<evidence type="ECO:0000313" key="2">
    <source>
        <dbReference type="EMBL" id="MBP2297262.1"/>
    </source>
</evidence>
<keyword evidence="3" id="KW-1185">Reference proteome</keyword>
<feature type="region of interest" description="Disordered" evidence="1">
    <location>
        <begin position="1"/>
        <end position="21"/>
    </location>
</feature>
<gene>
    <name evidence="2" type="ORF">J2851_007083</name>
</gene>
<protein>
    <submittedName>
        <fullName evidence="2">Uncharacterized protein</fullName>
    </submittedName>
</protein>